<evidence type="ECO:0000256" key="6">
    <source>
        <dbReference type="ARBA" id="ARBA00012707"/>
    </source>
</evidence>
<comment type="function">
    <text evidence="12">Involved in acetate metabolism.</text>
</comment>
<evidence type="ECO:0000256" key="4">
    <source>
        <dbReference type="ARBA" id="ARBA00009786"/>
    </source>
</evidence>
<evidence type="ECO:0000256" key="3">
    <source>
        <dbReference type="ARBA" id="ARBA00008756"/>
    </source>
</evidence>
<dbReference type="GO" id="GO:0005737">
    <property type="term" value="C:cytoplasm"/>
    <property type="evidence" value="ECO:0007669"/>
    <property type="project" value="UniProtKB-SubCell"/>
</dbReference>
<comment type="similarity">
    <text evidence="3 12">In the C-terminal section; belongs to the phosphate acetyltransferase and butyryltransferase family.</text>
</comment>
<dbReference type="Pfam" id="PF07085">
    <property type="entry name" value="DRTGG"/>
    <property type="match status" value="1"/>
</dbReference>
<evidence type="ECO:0000256" key="11">
    <source>
        <dbReference type="ARBA" id="ARBA00031108"/>
    </source>
</evidence>
<comment type="domain">
    <text evidence="12">The N-terminal region seems to be important for proper quaternary structure. The C-terminal region contains the substrate-binding site.</text>
</comment>
<gene>
    <name evidence="15" type="ORF">SAMN04487965_0320</name>
</gene>
<dbReference type="GO" id="GO:0006085">
    <property type="term" value="P:acetyl-CoA biosynthetic process"/>
    <property type="evidence" value="ECO:0007669"/>
    <property type="project" value="UniProtKB-UniPathway"/>
</dbReference>
<dbReference type="NCBIfam" id="NF004167">
    <property type="entry name" value="PRK05632.1"/>
    <property type="match status" value="1"/>
</dbReference>
<dbReference type="RefSeq" id="WP_073270784.1">
    <property type="nucleotide sequence ID" value="NZ_FQVA01000001.1"/>
</dbReference>
<evidence type="ECO:0000256" key="5">
    <source>
        <dbReference type="ARBA" id="ARBA00011643"/>
    </source>
</evidence>
<evidence type="ECO:0000259" key="13">
    <source>
        <dbReference type="Pfam" id="PF01515"/>
    </source>
</evidence>
<dbReference type="InterPro" id="IPR050500">
    <property type="entry name" value="Phos_Acetyltrans/Butyryltrans"/>
</dbReference>
<dbReference type="InterPro" id="IPR027417">
    <property type="entry name" value="P-loop_NTPase"/>
</dbReference>
<dbReference type="STRING" id="494016.SAMN04487965_0320"/>
<dbReference type="PIRSF" id="PIRSF006107">
    <property type="entry name" value="PhpActrans_proteobac"/>
    <property type="match status" value="1"/>
</dbReference>
<feature type="domain" description="Phosphate acetyl/butaryl transferase" evidence="13">
    <location>
        <begin position="388"/>
        <end position="703"/>
    </location>
</feature>
<dbReference type="PANTHER" id="PTHR43356">
    <property type="entry name" value="PHOSPHATE ACETYLTRANSFERASE"/>
    <property type="match status" value="1"/>
</dbReference>
<dbReference type="EMBL" id="FQVA01000001">
    <property type="protein sequence ID" value="SHE63824.1"/>
    <property type="molecule type" value="Genomic_DNA"/>
</dbReference>
<keyword evidence="8 12" id="KW-0963">Cytoplasm</keyword>
<feature type="domain" description="DRTGG" evidence="14">
    <location>
        <begin position="230"/>
        <end position="341"/>
    </location>
</feature>
<dbReference type="EC" id="2.3.1.8" evidence="6 12"/>
<evidence type="ECO:0000313" key="16">
    <source>
        <dbReference type="Proteomes" id="UP000184170"/>
    </source>
</evidence>
<dbReference type="Gene3D" id="3.40.50.10750">
    <property type="entry name" value="Isocitrate/Isopropylmalate dehydrogenase-like"/>
    <property type="match status" value="1"/>
</dbReference>
<dbReference type="Gene3D" id="3.40.50.300">
    <property type="entry name" value="P-loop containing nucleotide triphosphate hydrolases"/>
    <property type="match status" value="1"/>
</dbReference>
<dbReference type="UniPathway" id="UPA00340">
    <property type="reaction ID" value="UER00459"/>
</dbReference>
<sequence>MSRTLMLVPLSARVGITSVSLGIIRGLERNGVSVSFFKPVAEASGSASERSTEILRQVSSMEIPESFSNQHTESMISSGQIAELLEEILARFREGAARADVAIVEGLLPSAENQYANQLNYQVAKTLDAEIVLVATPYRDSTQQLKERLEYAVAEFGGKESKRVVGCIINKVGAPAELPDAPGADITGVFEHPHRRRSELDILSLYGKSPLRIVGCIPWDAELLAPRARDLADHFNAEIVNYGELETRRLHSITFCSRSLGSMIYRFTPGAMLVTSGDRPDVIVAASLAAMNGVKIGCLLLTGGYHLEPQLRKLCGPALETGLPVILVNNNTWQTAMLLQTFNNKTPSDDPERIERVQDFIAGHLDNQWLESLSVESARPKRLSPPAFRYYLTELARKANKRIVLPEGDEPRTIRAALICAERGIARPVLLGKMRDIHRVVEQQGLHLSDKVEIVEPSSVREKYVEPMVALRKSKGLTEVVAREQLEDNVVLGTMMLAQNEVDGLVSGAVHTTANTIRPALQLVKTAPGAQLVSSIFFMLLPEQVLVYGDCAINPDPNAEELAAIAIQSADSAQSFGIEPRVAMISYSTGSSGSGSDVEKVREATRLAREQRPDLVIDGPLQYDAAVMENVARQKAPDSPVAGRATVFIFPDLNTGNTTYKAVQRSADLVSIGPMLQGLRKPVNDLSRGALVDDIVYTIALTAIQANQ</sequence>
<evidence type="ECO:0000256" key="2">
    <source>
        <dbReference type="ARBA" id="ARBA00004989"/>
    </source>
</evidence>
<dbReference type="SUPFAM" id="SSF53659">
    <property type="entry name" value="Isocitrate/Isopropylmalate dehydrogenase-like"/>
    <property type="match status" value="1"/>
</dbReference>
<proteinExistence type="inferred from homology"/>
<dbReference type="PANTHER" id="PTHR43356:SF3">
    <property type="entry name" value="PHOSPHATE ACETYLTRANSFERASE"/>
    <property type="match status" value="1"/>
</dbReference>
<dbReference type="InterPro" id="IPR028979">
    <property type="entry name" value="Ser_kin/Pase_Hpr-like_N_sf"/>
</dbReference>
<dbReference type="CDD" id="cd03109">
    <property type="entry name" value="DTBS"/>
    <property type="match status" value="1"/>
</dbReference>
<dbReference type="AlphaFoldDB" id="A0A1M4V4B8"/>
<evidence type="ECO:0000256" key="12">
    <source>
        <dbReference type="PIRNR" id="PIRNR006107"/>
    </source>
</evidence>
<comment type="subunit">
    <text evidence="5">Homohexamer.</text>
</comment>
<dbReference type="Pfam" id="PF01515">
    <property type="entry name" value="PTA_PTB"/>
    <property type="match status" value="1"/>
</dbReference>
<dbReference type="InterPro" id="IPR004614">
    <property type="entry name" value="P_AcTrfase"/>
</dbReference>
<organism evidence="15 16">
    <name type="scientific">Microbulbifer donghaiensis</name>
    <dbReference type="NCBI Taxonomy" id="494016"/>
    <lineage>
        <taxon>Bacteria</taxon>
        <taxon>Pseudomonadati</taxon>
        <taxon>Pseudomonadota</taxon>
        <taxon>Gammaproteobacteria</taxon>
        <taxon>Cellvibrionales</taxon>
        <taxon>Microbulbiferaceae</taxon>
        <taxon>Microbulbifer</taxon>
    </lineage>
</organism>
<dbReference type="SUPFAM" id="SSF75138">
    <property type="entry name" value="HprK N-terminal domain-like"/>
    <property type="match status" value="1"/>
</dbReference>
<dbReference type="InterPro" id="IPR016475">
    <property type="entry name" value="P-Actrans_bac"/>
</dbReference>
<name>A0A1M4V4B8_9GAMM</name>
<keyword evidence="16" id="KW-1185">Reference proteome</keyword>
<evidence type="ECO:0000256" key="10">
    <source>
        <dbReference type="ARBA" id="ARBA00023315"/>
    </source>
</evidence>
<dbReference type="Gene3D" id="3.40.50.10950">
    <property type="match status" value="1"/>
</dbReference>
<accession>A0A1M4V4B8</accession>
<dbReference type="SUPFAM" id="SSF52540">
    <property type="entry name" value="P-loop containing nucleoside triphosphate hydrolases"/>
    <property type="match status" value="1"/>
</dbReference>
<dbReference type="FunFam" id="3.40.50.10750:FF:000001">
    <property type="entry name" value="Phosphate acetyltransferase"/>
    <property type="match status" value="1"/>
</dbReference>
<evidence type="ECO:0000256" key="1">
    <source>
        <dbReference type="ARBA" id="ARBA00004496"/>
    </source>
</evidence>
<evidence type="ECO:0000256" key="9">
    <source>
        <dbReference type="ARBA" id="ARBA00022679"/>
    </source>
</evidence>
<evidence type="ECO:0000256" key="7">
    <source>
        <dbReference type="ARBA" id="ARBA00021528"/>
    </source>
</evidence>
<dbReference type="InterPro" id="IPR002505">
    <property type="entry name" value="PTA_PTB"/>
</dbReference>
<protein>
    <recommendedName>
        <fullName evidence="7 12">Phosphate acetyltransferase</fullName>
        <ecNumber evidence="6 12">2.3.1.8</ecNumber>
    </recommendedName>
    <alternativeName>
        <fullName evidence="11 12">Phosphotransacetylase</fullName>
    </alternativeName>
</protein>
<comment type="subcellular location">
    <subcellularLocation>
        <location evidence="1 12">Cytoplasm</location>
    </subcellularLocation>
</comment>
<comment type="pathway">
    <text evidence="2 12">Metabolic intermediate biosynthesis; acetyl-CoA biosynthesis; acetyl-CoA from acetate: step 2/2.</text>
</comment>
<evidence type="ECO:0000313" key="15">
    <source>
        <dbReference type="EMBL" id="SHE63824.1"/>
    </source>
</evidence>
<dbReference type="Pfam" id="PF13500">
    <property type="entry name" value="AAA_26"/>
    <property type="match status" value="1"/>
</dbReference>
<dbReference type="GO" id="GO:0008959">
    <property type="term" value="F:phosphate acetyltransferase activity"/>
    <property type="evidence" value="ECO:0007669"/>
    <property type="project" value="UniProtKB-EC"/>
</dbReference>
<dbReference type="InterPro" id="IPR042112">
    <property type="entry name" value="P_AcTrfase_dom2"/>
</dbReference>
<comment type="similarity">
    <text evidence="4 12">In the N-terminal section; belongs to the CobB/CobQ family.</text>
</comment>
<keyword evidence="10 12" id="KW-0012">Acyltransferase</keyword>
<keyword evidence="9 12" id="KW-0808">Transferase</keyword>
<dbReference type="Gene3D" id="3.40.1390.20">
    <property type="entry name" value="HprK N-terminal domain-like"/>
    <property type="match status" value="1"/>
</dbReference>
<evidence type="ECO:0000259" key="14">
    <source>
        <dbReference type="Pfam" id="PF07085"/>
    </source>
</evidence>
<evidence type="ECO:0000256" key="8">
    <source>
        <dbReference type="ARBA" id="ARBA00022490"/>
    </source>
</evidence>
<dbReference type="OrthoDB" id="9808984at2"/>
<dbReference type="InterPro" id="IPR042113">
    <property type="entry name" value="P_AcTrfase_dom1"/>
</dbReference>
<reference evidence="16" key="1">
    <citation type="submission" date="2016-11" db="EMBL/GenBank/DDBJ databases">
        <authorList>
            <person name="Varghese N."/>
            <person name="Submissions S."/>
        </authorList>
    </citation>
    <scope>NUCLEOTIDE SEQUENCE [LARGE SCALE GENOMIC DNA]</scope>
    <source>
        <strain evidence="16">CGMCC 1.7063</strain>
    </source>
</reference>
<dbReference type="NCBIfam" id="TIGR00651">
    <property type="entry name" value="pta"/>
    <property type="match status" value="1"/>
</dbReference>
<dbReference type="Proteomes" id="UP000184170">
    <property type="component" value="Unassembled WGS sequence"/>
</dbReference>
<dbReference type="InterPro" id="IPR010766">
    <property type="entry name" value="DRTGG"/>
</dbReference>
<dbReference type="NCBIfam" id="NF007233">
    <property type="entry name" value="PRK09653.1"/>
    <property type="match status" value="1"/>
</dbReference>
<comment type="catalytic activity">
    <reaction evidence="12">
        <text>acetyl-CoA + phosphate = acetyl phosphate + CoA</text>
        <dbReference type="Rhea" id="RHEA:19521"/>
        <dbReference type="ChEBI" id="CHEBI:22191"/>
        <dbReference type="ChEBI" id="CHEBI:43474"/>
        <dbReference type="ChEBI" id="CHEBI:57287"/>
        <dbReference type="ChEBI" id="CHEBI:57288"/>
        <dbReference type="EC" id="2.3.1.8"/>
    </reaction>
</comment>